<proteinExistence type="predicted"/>
<keyword evidence="4" id="KW-1185">Reference proteome</keyword>
<organism evidence="3 4">
    <name type="scientific">Discostella pseudostelligera</name>
    <dbReference type="NCBI Taxonomy" id="259834"/>
    <lineage>
        <taxon>Eukaryota</taxon>
        <taxon>Sar</taxon>
        <taxon>Stramenopiles</taxon>
        <taxon>Ochrophyta</taxon>
        <taxon>Bacillariophyta</taxon>
        <taxon>Coscinodiscophyceae</taxon>
        <taxon>Thalassiosirophycidae</taxon>
        <taxon>Stephanodiscales</taxon>
        <taxon>Stephanodiscaceae</taxon>
        <taxon>Discostella</taxon>
    </lineage>
</organism>
<accession>A0ABD3LZH4</accession>
<feature type="region of interest" description="Disordered" evidence="1">
    <location>
        <begin position="66"/>
        <end position="118"/>
    </location>
</feature>
<dbReference type="Proteomes" id="UP001530293">
    <property type="component" value="Unassembled WGS sequence"/>
</dbReference>
<keyword evidence="2" id="KW-0812">Transmembrane</keyword>
<sequence length="118" mass="13068">MGNPRRDAIEYGVLLTLTASMAAAYAVLIAYSNQRTPDGQRRKLPRVELDKPVDLGAMWAEMKDFGRGTLWRGDQQQQQQQQRPSPGSSASNDISSTGNSNNNNASRGMDDNADRQRK</sequence>
<dbReference type="AlphaFoldDB" id="A0ABD3LZH4"/>
<dbReference type="EMBL" id="JALLBG020000273">
    <property type="protein sequence ID" value="KAL3757143.1"/>
    <property type="molecule type" value="Genomic_DNA"/>
</dbReference>
<reference evidence="3 4" key="1">
    <citation type="submission" date="2024-10" db="EMBL/GenBank/DDBJ databases">
        <title>Updated reference genomes for cyclostephanoid diatoms.</title>
        <authorList>
            <person name="Roberts W.R."/>
            <person name="Alverson A.J."/>
        </authorList>
    </citation>
    <scope>NUCLEOTIDE SEQUENCE [LARGE SCALE GENOMIC DNA]</scope>
    <source>
        <strain evidence="3 4">AJA232-27</strain>
    </source>
</reference>
<feature type="compositionally biased region" description="Low complexity" evidence="1">
    <location>
        <begin position="91"/>
        <end position="106"/>
    </location>
</feature>
<evidence type="ECO:0000256" key="2">
    <source>
        <dbReference type="SAM" id="Phobius"/>
    </source>
</evidence>
<comment type="caution">
    <text evidence="3">The sequence shown here is derived from an EMBL/GenBank/DDBJ whole genome shotgun (WGS) entry which is preliminary data.</text>
</comment>
<evidence type="ECO:0000256" key="1">
    <source>
        <dbReference type="SAM" id="MobiDB-lite"/>
    </source>
</evidence>
<keyword evidence="2" id="KW-1133">Transmembrane helix</keyword>
<evidence type="ECO:0000313" key="4">
    <source>
        <dbReference type="Proteomes" id="UP001530293"/>
    </source>
</evidence>
<protein>
    <submittedName>
        <fullName evidence="3">Uncharacterized protein</fullName>
    </submittedName>
</protein>
<keyword evidence="2" id="KW-0472">Membrane</keyword>
<evidence type="ECO:0000313" key="3">
    <source>
        <dbReference type="EMBL" id="KAL3757143.1"/>
    </source>
</evidence>
<feature type="compositionally biased region" description="Basic and acidic residues" evidence="1">
    <location>
        <begin position="108"/>
        <end position="118"/>
    </location>
</feature>
<gene>
    <name evidence="3" type="ORF">ACHAWU_002982</name>
</gene>
<name>A0ABD3LZH4_9STRA</name>
<feature type="transmembrane region" description="Helical" evidence="2">
    <location>
        <begin position="12"/>
        <end position="33"/>
    </location>
</feature>